<dbReference type="InterPro" id="IPR012337">
    <property type="entry name" value="RNaseH-like_sf"/>
</dbReference>
<accession>A0A6G0VJ94</accession>
<evidence type="ECO:0000313" key="2">
    <source>
        <dbReference type="EMBL" id="KAF0689404.1"/>
    </source>
</evidence>
<dbReference type="Proteomes" id="UP000478052">
    <property type="component" value="Unassembled WGS sequence"/>
</dbReference>
<dbReference type="SUPFAM" id="SSF53098">
    <property type="entry name" value="Ribonuclease H-like"/>
    <property type="match status" value="1"/>
</dbReference>
<dbReference type="OrthoDB" id="6624089at2759"/>
<comment type="caution">
    <text evidence="2">The sequence shown here is derived from an EMBL/GenBank/DDBJ whole genome shotgun (WGS) entry which is preliminary data.</text>
</comment>
<proteinExistence type="predicted"/>
<protein>
    <submittedName>
        <fullName evidence="2">Zinc finger MYM-type protein 1-like</fullName>
    </submittedName>
</protein>
<feature type="domain" description="HAT C-terminal dimerisation" evidence="1">
    <location>
        <begin position="352"/>
        <end position="405"/>
    </location>
</feature>
<dbReference type="PANTHER" id="PTHR46289">
    <property type="entry name" value="52 KDA REPRESSOR OF THE INHIBITOR OF THE PROTEIN KINASE-LIKE PROTEIN-RELATED"/>
    <property type="match status" value="1"/>
</dbReference>
<gene>
    <name evidence="2" type="ORF">FWK35_00038101</name>
</gene>
<dbReference type="Pfam" id="PF05699">
    <property type="entry name" value="Dimer_Tnp_hAT"/>
    <property type="match status" value="1"/>
</dbReference>
<keyword evidence="3" id="KW-1185">Reference proteome</keyword>
<dbReference type="InterPro" id="IPR008906">
    <property type="entry name" value="HATC_C_dom"/>
</dbReference>
<dbReference type="EMBL" id="VUJU01016322">
    <property type="protein sequence ID" value="KAF0689404.1"/>
    <property type="molecule type" value="Genomic_DNA"/>
</dbReference>
<dbReference type="InterPro" id="IPR052958">
    <property type="entry name" value="IFN-induced_PKR_regulator"/>
</dbReference>
<dbReference type="PANTHER" id="PTHR46289:SF19">
    <property type="entry name" value="ZINC FINGER MYM-TYPE CONTAINING 1"/>
    <property type="match status" value="1"/>
</dbReference>
<organism evidence="2 3">
    <name type="scientific">Aphis craccivora</name>
    <name type="common">Cowpea aphid</name>
    <dbReference type="NCBI Taxonomy" id="307492"/>
    <lineage>
        <taxon>Eukaryota</taxon>
        <taxon>Metazoa</taxon>
        <taxon>Ecdysozoa</taxon>
        <taxon>Arthropoda</taxon>
        <taxon>Hexapoda</taxon>
        <taxon>Insecta</taxon>
        <taxon>Pterygota</taxon>
        <taxon>Neoptera</taxon>
        <taxon>Paraneoptera</taxon>
        <taxon>Hemiptera</taxon>
        <taxon>Sternorrhyncha</taxon>
        <taxon>Aphidomorpha</taxon>
        <taxon>Aphidoidea</taxon>
        <taxon>Aphididae</taxon>
        <taxon>Aphidini</taxon>
        <taxon>Aphis</taxon>
        <taxon>Aphis</taxon>
    </lineage>
</organism>
<name>A0A6G0VJ94_APHCR</name>
<feature type="non-terminal residue" evidence="2">
    <location>
        <position position="424"/>
    </location>
</feature>
<sequence length="424" mass="48915">EVLCNNSLQIENLRGQYDGAAAMRGQYNGVQAKIREINPLAMYVHCYAHILNLCLMDLAKQLSYVRNTFGSLQSLHNFIGASSKRNAIFETIQSETANTSKSVSLKSLSETRWNCRTDALKSVFTNFSTIINTLEYISDNDINSGSEAKSLLNNIQNFEFVFCLIVLKDIMEYTNILSKYLQSVNINYATVIDMSNSTIEILKKMRSEIECNKKWNEAMEMIQTNNIDPPKIPRKKNVPCKLGGGEKGPQTLNLKEYYRIEIYYPVLDIVIREMQQRFQENQLDILNGLKEIIINDNPPHETLSIVCNTYNFDLKHLNTEIEVFNRMFKLKYSNIETASIMEKKIDFMKNDDFQNGFPILTSIIRIFLTIPTTTASCERSFSCLKRLKTYMRTTMGQERLSNLGTLQIEKKRIINMEEVIDEFN</sequence>
<evidence type="ECO:0000313" key="3">
    <source>
        <dbReference type="Proteomes" id="UP000478052"/>
    </source>
</evidence>
<reference evidence="2 3" key="1">
    <citation type="submission" date="2019-08" db="EMBL/GenBank/DDBJ databases">
        <title>Whole genome of Aphis craccivora.</title>
        <authorList>
            <person name="Voronova N.V."/>
            <person name="Shulinski R.S."/>
            <person name="Bandarenka Y.V."/>
            <person name="Zhorov D.G."/>
            <person name="Warner D."/>
        </authorList>
    </citation>
    <scope>NUCLEOTIDE SEQUENCE [LARGE SCALE GENOMIC DNA]</scope>
    <source>
        <strain evidence="2">180601</strain>
        <tissue evidence="2">Whole Body</tissue>
    </source>
</reference>
<evidence type="ECO:0000259" key="1">
    <source>
        <dbReference type="Pfam" id="PF05699"/>
    </source>
</evidence>
<feature type="non-terminal residue" evidence="2">
    <location>
        <position position="1"/>
    </location>
</feature>
<dbReference type="AlphaFoldDB" id="A0A6G0VJ94"/>
<dbReference type="GO" id="GO:0046983">
    <property type="term" value="F:protein dimerization activity"/>
    <property type="evidence" value="ECO:0007669"/>
    <property type="project" value="InterPro"/>
</dbReference>